<dbReference type="FunFam" id="3.30.70.270:FF:000001">
    <property type="entry name" value="Diguanylate cyclase domain protein"/>
    <property type="match status" value="1"/>
</dbReference>
<keyword evidence="3" id="KW-0175">Coiled coil</keyword>
<dbReference type="InterPro" id="IPR029787">
    <property type="entry name" value="Nucleotide_cyclase"/>
</dbReference>
<sequence length="334" mass="37746">MNDNNDIRTKEEADGQQTAFDLVKVSEIARHALKDLISSNKPAIPTFYEKSFYNIAGKMGESELVDYLNSSQPSTKQAALMTSGVASIISDLNSELRQYRSGLDSHGGEIENKHQSIKQNVSPEVWKVLEKDLLGLQKANAQMRSQLQTTENRLEKQEKEVVKLQRKSRRDPLTGAMNRLAMEEDLPNEFARNKRYARTFSLVMADIDHFKNINDTYGHSAGDEILKAFVSLMQQTLREVDVIYRYGGEEFLVLLPETDAKGALLAAERLRKAVDSKVLKHRDTPNVKIHVTSSFGVSINNPDDDNHLDIIKRADQALYKAKNNGRNRVESLLK</sequence>
<dbReference type="AlphaFoldDB" id="A0A8J6TB33"/>
<dbReference type="SMART" id="SM00267">
    <property type="entry name" value="GGDEF"/>
    <property type="match status" value="1"/>
</dbReference>
<gene>
    <name evidence="5" type="ORF">H8E41_02490</name>
</gene>
<name>A0A8J6TB33_9BACT</name>
<accession>A0A8J6TB33</accession>
<evidence type="ECO:0000256" key="2">
    <source>
        <dbReference type="ARBA" id="ARBA00034247"/>
    </source>
</evidence>
<dbReference type="PANTHER" id="PTHR45138:SF9">
    <property type="entry name" value="DIGUANYLATE CYCLASE DGCM-RELATED"/>
    <property type="match status" value="1"/>
</dbReference>
<protein>
    <recommendedName>
        <fullName evidence="1">diguanylate cyclase</fullName>
        <ecNumber evidence="1">2.7.7.65</ecNumber>
    </recommendedName>
</protein>
<dbReference type="InterPro" id="IPR050469">
    <property type="entry name" value="Diguanylate_Cyclase"/>
</dbReference>
<comment type="catalytic activity">
    <reaction evidence="2">
        <text>2 GTP = 3',3'-c-di-GMP + 2 diphosphate</text>
        <dbReference type="Rhea" id="RHEA:24898"/>
        <dbReference type="ChEBI" id="CHEBI:33019"/>
        <dbReference type="ChEBI" id="CHEBI:37565"/>
        <dbReference type="ChEBI" id="CHEBI:58805"/>
        <dbReference type="EC" id="2.7.7.65"/>
    </reaction>
</comment>
<evidence type="ECO:0000256" key="1">
    <source>
        <dbReference type="ARBA" id="ARBA00012528"/>
    </source>
</evidence>
<proteinExistence type="predicted"/>
<dbReference type="SUPFAM" id="SSF55073">
    <property type="entry name" value="Nucleotide cyclase"/>
    <property type="match status" value="1"/>
</dbReference>
<feature type="domain" description="GGDEF" evidence="4">
    <location>
        <begin position="198"/>
        <end position="334"/>
    </location>
</feature>
<dbReference type="Gene3D" id="3.30.70.270">
    <property type="match status" value="1"/>
</dbReference>
<dbReference type="Proteomes" id="UP000614424">
    <property type="component" value="Unassembled WGS sequence"/>
</dbReference>
<organism evidence="5 6">
    <name type="scientific">Candidatus Desulfobia pelagia</name>
    <dbReference type="NCBI Taxonomy" id="2841692"/>
    <lineage>
        <taxon>Bacteria</taxon>
        <taxon>Pseudomonadati</taxon>
        <taxon>Thermodesulfobacteriota</taxon>
        <taxon>Desulfobulbia</taxon>
        <taxon>Desulfobulbales</taxon>
        <taxon>Desulfobulbaceae</taxon>
        <taxon>Candidatus Desulfobia</taxon>
    </lineage>
</organism>
<evidence type="ECO:0000256" key="3">
    <source>
        <dbReference type="SAM" id="Coils"/>
    </source>
</evidence>
<dbReference type="NCBIfam" id="TIGR00254">
    <property type="entry name" value="GGDEF"/>
    <property type="match status" value="1"/>
</dbReference>
<dbReference type="InterPro" id="IPR043128">
    <property type="entry name" value="Rev_trsase/Diguanyl_cyclase"/>
</dbReference>
<dbReference type="EMBL" id="JACNJZ010000051">
    <property type="protein sequence ID" value="MBC8316744.1"/>
    <property type="molecule type" value="Genomic_DNA"/>
</dbReference>
<dbReference type="Pfam" id="PF00990">
    <property type="entry name" value="GGDEF"/>
    <property type="match status" value="1"/>
</dbReference>
<feature type="coiled-coil region" evidence="3">
    <location>
        <begin position="133"/>
        <end position="167"/>
    </location>
</feature>
<dbReference type="InterPro" id="IPR000160">
    <property type="entry name" value="GGDEF_dom"/>
</dbReference>
<reference evidence="5 6" key="1">
    <citation type="submission" date="2020-08" db="EMBL/GenBank/DDBJ databases">
        <title>Bridging the membrane lipid divide: bacteria of the FCB group superphylum have the potential to synthesize archaeal ether lipids.</title>
        <authorList>
            <person name="Villanueva L."/>
            <person name="Von Meijenfeldt F.A.B."/>
            <person name="Westbye A.B."/>
            <person name="Yadav S."/>
            <person name="Hopmans E.C."/>
            <person name="Dutilh B.E."/>
            <person name="Sinninghe Damste J.S."/>
        </authorList>
    </citation>
    <scope>NUCLEOTIDE SEQUENCE [LARGE SCALE GENOMIC DNA]</scope>
    <source>
        <strain evidence="5">NIOZ-UU47</strain>
    </source>
</reference>
<dbReference type="EC" id="2.7.7.65" evidence="1"/>
<evidence type="ECO:0000259" key="4">
    <source>
        <dbReference type="PROSITE" id="PS50887"/>
    </source>
</evidence>
<dbReference type="CDD" id="cd01949">
    <property type="entry name" value="GGDEF"/>
    <property type="match status" value="1"/>
</dbReference>
<dbReference type="GO" id="GO:0052621">
    <property type="term" value="F:diguanylate cyclase activity"/>
    <property type="evidence" value="ECO:0007669"/>
    <property type="project" value="UniProtKB-EC"/>
</dbReference>
<dbReference type="PANTHER" id="PTHR45138">
    <property type="entry name" value="REGULATORY COMPONENTS OF SENSORY TRANSDUCTION SYSTEM"/>
    <property type="match status" value="1"/>
</dbReference>
<comment type="caution">
    <text evidence="5">The sequence shown here is derived from an EMBL/GenBank/DDBJ whole genome shotgun (WGS) entry which is preliminary data.</text>
</comment>
<evidence type="ECO:0000313" key="6">
    <source>
        <dbReference type="Proteomes" id="UP000614424"/>
    </source>
</evidence>
<evidence type="ECO:0000313" key="5">
    <source>
        <dbReference type="EMBL" id="MBC8316744.1"/>
    </source>
</evidence>
<dbReference type="PROSITE" id="PS50887">
    <property type="entry name" value="GGDEF"/>
    <property type="match status" value="1"/>
</dbReference>